<reference evidence="5" key="1">
    <citation type="submission" date="2020-09" db="EMBL/GenBank/DDBJ databases">
        <title>Nocardioides sp. strain MJB4 16S ribosomal RNA gene Genome sequencing and assembly.</title>
        <authorList>
            <person name="Kim I."/>
        </authorList>
    </citation>
    <scope>NUCLEOTIDE SEQUENCE</scope>
    <source>
        <strain evidence="5">MJB4</strain>
    </source>
</reference>
<dbReference type="InterPro" id="IPR016181">
    <property type="entry name" value="Acyl_CoA_acyltransferase"/>
</dbReference>
<dbReference type="CDD" id="cd04301">
    <property type="entry name" value="NAT_SF"/>
    <property type="match status" value="1"/>
</dbReference>
<proteinExistence type="predicted"/>
<gene>
    <name evidence="5" type="ORF">IE331_08640</name>
</gene>
<dbReference type="EMBL" id="JACYXZ010000002">
    <property type="protein sequence ID" value="MBD8869691.1"/>
    <property type="molecule type" value="Genomic_DNA"/>
</dbReference>
<evidence type="ECO:0000313" key="5">
    <source>
        <dbReference type="EMBL" id="MBD8869691.1"/>
    </source>
</evidence>
<name>A0A927K4H0_9ACTN</name>
<dbReference type="SUPFAM" id="SSF55729">
    <property type="entry name" value="Acyl-CoA N-acyltransferases (Nat)"/>
    <property type="match status" value="1"/>
</dbReference>
<dbReference type="InterPro" id="IPR050832">
    <property type="entry name" value="Bact_Acetyltransf"/>
</dbReference>
<evidence type="ECO:0000256" key="3">
    <source>
        <dbReference type="SAM" id="MobiDB-lite"/>
    </source>
</evidence>
<accession>A0A927K4H0</accession>
<dbReference type="InterPro" id="IPR000182">
    <property type="entry name" value="GNAT_dom"/>
</dbReference>
<keyword evidence="6" id="KW-1185">Reference proteome</keyword>
<evidence type="ECO:0000313" key="6">
    <source>
        <dbReference type="Proteomes" id="UP000616839"/>
    </source>
</evidence>
<evidence type="ECO:0000259" key="4">
    <source>
        <dbReference type="PROSITE" id="PS51186"/>
    </source>
</evidence>
<dbReference type="Proteomes" id="UP000616839">
    <property type="component" value="Unassembled WGS sequence"/>
</dbReference>
<keyword evidence="2" id="KW-0012">Acyltransferase</keyword>
<keyword evidence="1" id="KW-0808">Transferase</keyword>
<dbReference type="AlphaFoldDB" id="A0A927K4H0"/>
<feature type="region of interest" description="Disordered" evidence="3">
    <location>
        <begin position="147"/>
        <end position="180"/>
    </location>
</feature>
<organism evidence="5 6">
    <name type="scientific">Nocardioides donggukensis</name>
    <dbReference type="NCBI Taxonomy" id="2774019"/>
    <lineage>
        <taxon>Bacteria</taxon>
        <taxon>Bacillati</taxon>
        <taxon>Actinomycetota</taxon>
        <taxon>Actinomycetes</taxon>
        <taxon>Propionibacteriales</taxon>
        <taxon>Nocardioidaceae</taxon>
        <taxon>Nocardioides</taxon>
    </lineage>
</organism>
<dbReference type="PANTHER" id="PTHR43877:SF1">
    <property type="entry name" value="ACETYLTRANSFERASE"/>
    <property type="match status" value="1"/>
</dbReference>
<evidence type="ECO:0000256" key="1">
    <source>
        <dbReference type="ARBA" id="ARBA00022679"/>
    </source>
</evidence>
<dbReference type="GO" id="GO:0016747">
    <property type="term" value="F:acyltransferase activity, transferring groups other than amino-acyl groups"/>
    <property type="evidence" value="ECO:0007669"/>
    <property type="project" value="InterPro"/>
</dbReference>
<sequence length="180" mass="19559">MRPEDAPDLVRLWEEVVPRASAEQMLVDMELVVDQSLASARDRIVVAECDGRLAGAVYLRVGPMSPLHVEPVVQAVSPHVLPEFRRHGVGRALMDAAVAHAEEKGIGHVASASLSASREAHRFLARLALAPQAVLRVAPTQVVRAKLSSRRPARSQTGGRPALGQVLAARRSQRRQRDLV</sequence>
<dbReference type="PANTHER" id="PTHR43877">
    <property type="entry name" value="AMINOALKYLPHOSPHONATE N-ACETYLTRANSFERASE-RELATED-RELATED"/>
    <property type="match status" value="1"/>
</dbReference>
<dbReference type="Gene3D" id="3.40.630.30">
    <property type="match status" value="1"/>
</dbReference>
<evidence type="ECO:0000256" key="2">
    <source>
        <dbReference type="ARBA" id="ARBA00023315"/>
    </source>
</evidence>
<dbReference type="PROSITE" id="PS51186">
    <property type="entry name" value="GNAT"/>
    <property type="match status" value="1"/>
</dbReference>
<comment type="caution">
    <text evidence="5">The sequence shown here is derived from an EMBL/GenBank/DDBJ whole genome shotgun (WGS) entry which is preliminary data.</text>
</comment>
<feature type="domain" description="N-acetyltransferase" evidence="4">
    <location>
        <begin position="1"/>
        <end position="180"/>
    </location>
</feature>
<dbReference type="Pfam" id="PF00583">
    <property type="entry name" value="Acetyltransf_1"/>
    <property type="match status" value="1"/>
</dbReference>
<protein>
    <submittedName>
        <fullName evidence="5">GNAT family N-acetyltransferase</fullName>
    </submittedName>
</protein>